<keyword evidence="1" id="KW-1133">Transmembrane helix</keyword>
<sequence>MTVLATISAIIAVCFAGIVGIILVSGLVRWINAKSDQRAHGGSVMDDEVLERLAQIERRLTDTQDVMLALSDKLDRWEQEPSAPAVGSTGNV</sequence>
<dbReference type="AlphaFoldDB" id="A0A382NUR4"/>
<evidence type="ECO:0000256" key="1">
    <source>
        <dbReference type="SAM" id="Phobius"/>
    </source>
</evidence>
<accession>A0A382NUR4</accession>
<organism evidence="2">
    <name type="scientific">marine metagenome</name>
    <dbReference type="NCBI Taxonomy" id="408172"/>
    <lineage>
        <taxon>unclassified sequences</taxon>
        <taxon>metagenomes</taxon>
        <taxon>ecological metagenomes</taxon>
    </lineage>
</organism>
<evidence type="ECO:0008006" key="3">
    <source>
        <dbReference type="Google" id="ProtNLM"/>
    </source>
</evidence>
<proteinExistence type="predicted"/>
<reference evidence="2" key="1">
    <citation type="submission" date="2018-05" db="EMBL/GenBank/DDBJ databases">
        <authorList>
            <person name="Lanie J.A."/>
            <person name="Ng W.-L."/>
            <person name="Kazmierczak K.M."/>
            <person name="Andrzejewski T.M."/>
            <person name="Davidsen T.M."/>
            <person name="Wayne K.J."/>
            <person name="Tettelin H."/>
            <person name="Glass J.I."/>
            <person name="Rusch D."/>
            <person name="Podicherti R."/>
            <person name="Tsui H.-C.T."/>
            <person name="Winkler M.E."/>
        </authorList>
    </citation>
    <scope>NUCLEOTIDE SEQUENCE</scope>
</reference>
<keyword evidence="1" id="KW-0812">Transmembrane</keyword>
<name>A0A382NUR4_9ZZZZ</name>
<dbReference type="EMBL" id="UINC01102447">
    <property type="protein sequence ID" value="SVC64085.1"/>
    <property type="molecule type" value="Genomic_DNA"/>
</dbReference>
<keyword evidence="1" id="KW-0472">Membrane</keyword>
<gene>
    <name evidence="2" type="ORF">METZ01_LOCUS316939</name>
</gene>
<evidence type="ECO:0000313" key="2">
    <source>
        <dbReference type="EMBL" id="SVC64085.1"/>
    </source>
</evidence>
<protein>
    <recommendedName>
        <fullName evidence="3">Phage shock protein B</fullName>
    </recommendedName>
</protein>
<feature type="transmembrane region" description="Helical" evidence="1">
    <location>
        <begin position="6"/>
        <end position="28"/>
    </location>
</feature>